<evidence type="ECO:0000313" key="5">
    <source>
        <dbReference type="EMBL" id="MBW8486676.1"/>
    </source>
</evidence>
<dbReference type="Gene3D" id="1.10.10.10">
    <property type="entry name" value="Winged helix-like DNA-binding domain superfamily/Winged helix DNA-binding domain"/>
    <property type="match status" value="1"/>
</dbReference>
<dbReference type="InterPro" id="IPR039422">
    <property type="entry name" value="MarR/SlyA-like"/>
</dbReference>
<evidence type="ECO:0000313" key="6">
    <source>
        <dbReference type="Proteomes" id="UP000774570"/>
    </source>
</evidence>
<keyword evidence="3" id="KW-0804">Transcription</keyword>
<dbReference type="PROSITE" id="PS01117">
    <property type="entry name" value="HTH_MARR_1"/>
    <property type="match status" value="1"/>
</dbReference>
<dbReference type="SUPFAM" id="SSF46785">
    <property type="entry name" value="Winged helix' DNA-binding domain"/>
    <property type="match status" value="1"/>
</dbReference>
<comment type="caution">
    <text evidence="5">The sequence shown here is derived from an EMBL/GenBank/DDBJ whole genome shotgun (WGS) entry which is preliminary data.</text>
</comment>
<reference evidence="5 6" key="1">
    <citation type="submission" date="2021-07" db="EMBL/GenBank/DDBJ databases">
        <title>Actinomadura sp. PM05-2 isolated from lichen.</title>
        <authorList>
            <person name="Somphong A."/>
            <person name="Phongsopitanun W."/>
            <person name="Tanasupawat S."/>
            <person name="Peongsungnone V."/>
        </authorList>
    </citation>
    <scope>NUCLEOTIDE SEQUENCE [LARGE SCALE GENOMIC DNA]</scope>
    <source>
        <strain evidence="5 6">PM05-2</strain>
    </source>
</reference>
<evidence type="ECO:0000256" key="2">
    <source>
        <dbReference type="ARBA" id="ARBA00023125"/>
    </source>
</evidence>
<dbReference type="InterPro" id="IPR023187">
    <property type="entry name" value="Tscrpt_reg_MarR-type_CS"/>
</dbReference>
<evidence type="ECO:0000256" key="3">
    <source>
        <dbReference type="ARBA" id="ARBA00023163"/>
    </source>
</evidence>
<dbReference type="PANTHER" id="PTHR33164">
    <property type="entry name" value="TRANSCRIPTIONAL REGULATOR, MARR FAMILY"/>
    <property type="match status" value="1"/>
</dbReference>
<dbReference type="Proteomes" id="UP000774570">
    <property type="component" value="Unassembled WGS sequence"/>
</dbReference>
<dbReference type="Pfam" id="PF01047">
    <property type="entry name" value="MarR"/>
    <property type="match status" value="1"/>
</dbReference>
<dbReference type="InterPro" id="IPR000835">
    <property type="entry name" value="HTH_MarR-typ"/>
</dbReference>
<keyword evidence="2" id="KW-0238">DNA-binding</keyword>
<dbReference type="InterPro" id="IPR036390">
    <property type="entry name" value="WH_DNA-bd_sf"/>
</dbReference>
<feature type="domain" description="HTH marR-type" evidence="4">
    <location>
        <begin position="1"/>
        <end position="146"/>
    </location>
</feature>
<accession>A0ABS7G2B5</accession>
<dbReference type="PANTHER" id="PTHR33164:SF101">
    <property type="entry name" value="TRANSCRIPTIONAL REPRESSOR MPRA"/>
    <property type="match status" value="1"/>
</dbReference>
<dbReference type="EMBL" id="JAIBOA010000025">
    <property type="protein sequence ID" value="MBW8486676.1"/>
    <property type="molecule type" value="Genomic_DNA"/>
</dbReference>
<dbReference type="InterPro" id="IPR036388">
    <property type="entry name" value="WH-like_DNA-bd_sf"/>
</dbReference>
<keyword evidence="1" id="KW-0805">Transcription regulation</keyword>
<keyword evidence="6" id="KW-1185">Reference proteome</keyword>
<dbReference type="PROSITE" id="PS50995">
    <property type="entry name" value="HTH_MARR_2"/>
    <property type="match status" value="1"/>
</dbReference>
<proteinExistence type="predicted"/>
<name>A0ABS7G2B5_9ACTN</name>
<evidence type="ECO:0000256" key="1">
    <source>
        <dbReference type="ARBA" id="ARBA00023015"/>
    </source>
</evidence>
<evidence type="ECO:0000259" key="4">
    <source>
        <dbReference type="PROSITE" id="PS50995"/>
    </source>
</evidence>
<organism evidence="5 6">
    <name type="scientific">Actinomadura parmotrematis</name>
    <dbReference type="NCBI Taxonomy" id="2864039"/>
    <lineage>
        <taxon>Bacteria</taxon>
        <taxon>Bacillati</taxon>
        <taxon>Actinomycetota</taxon>
        <taxon>Actinomycetes</taxon>
        <taxon>Streptosporangiales</taxon>
        <taxon>Thermomonosporaceae</taxon>
        <taxon>Actinomadura</taxon>
    </lineage>
</organism>
<sequence>MAGGPWPFMAMCSIGRLHSVLKKALDVELKKADLSRTGYFLLTTLALTGEGSARLSTLSRFLMMHPTSVKLTADQLERDGLVTLLPHPHDRRATLVRITGDGRTRAAAVNEALESPSGPLGALDGIHRSVFEALQPVRLAVGDLDL</sequence>
<dbReference type="SMART" id="SM00347">
    <property type="entry name" value="HTH_MARR"/>
    <property type="match status" value="1"/>
</dbReference>
<gene>
    <name evidence="5" type="ORF">K1Y72_30210</name>
</gene>
<protein>
    <submittedName>
        <fullName evidence="5">MarR family transcriptional regulator</fullName>
    </submittedName>
</protein>